<evidence type="ECO:0000256" key="1">
    <source>
        <dbReference type="ARBA" id="ARBA00022574"/>
    </source>
</evidence>
<dbReference type="PROSITE" id="PS00678">
    <property type="entry name" value="WD_REPEATS_1"/>
    <property type="match status" value="1"/>
</dbReference>
<dbReference type="Proteomes" id="UP000076722">
    <property type="component" value="Unassembled WGS sequence"/>
</dbReference>
<dbReference type="AlphaFoldDB" id="A0A164NAQ6"/>
<keyword evidence="1 3" id="KW-0853">WD repeat</keyword>
<gene>
    <name evidence="4" type="ORF">SISNIDRAFT_535680</name>
</gene>
<evidence type="ECO:0000313" key="5">
    <source>
        <dbReference type="Proteomes" id="UP000076722"/>
    </source>
</evidence>
<feature type="repeat" description="WD" evidence="3">
    <location>
        <begin position="266"/>
        <end position="307"/>
    </location>
</feature>
<dbReference type="SMART" id="SM00320">
    <property type="entry name" value="WD40"/>
    <property type="match status" value="6"/>
</dbReference>
<name>A0A164NAQ6_9AGAM</name>
<accession>A0A164NAQ6</accession>
<keyword evidence="2" id="KW-0677">Repeat</keyword>
<protein>
    <submittedName>
        <fullName evidence="4">WD40 repeat-like protein</fullName>
    </submittedName>
</protein>
<dbReference type="GO" id="GO:0032991">
    <property type="term" value="C:protein-containing complex"/>
    <property type="evidence" value="ECO:0007669"/>
    <property type="project" value="UniProtKB-ARBA"/>
</dbReference>
<dbReference type="Gene3D" id="2.130.10.10">
    <property type="entry name" value="YVTN repeat-like/Quinoprotein amine dehydrogenase"/>
    <property type="match status" value="2"/>
</dbReference>
<dbReference type="STRING" id="1314777.A0A164NAQ6"/>
<dbReference type="PROSITE" id="PS50082">
    <property type="entry name" value="WD_REPEATS_2"/>
    <property type="match status" value="2"/>
</dbReference>
<evidence type="ECO:0000256" key="3">
    <source>
        <dbReference type="PROSITE-ProRule" id="PRU00221"/>
    </source>
</evidence>
<dbReference type="Pfam" id="PF00400">
    <property type="entry name" value="WD40"/>
    <property type="match status" value="2"/>
</dbReference>
<dbReference type="OrthoDB" id="538223at2759"/>
<dbReference type="EMBL" id="KV419448">
    <property type="protein sequence ID" value="KZS87524.1"/>
    <property type="molecule type" value="Genomic_DNA"/>
</dbReference>
<keyword evidence="5" id="KW-1185">Reference proteome</keyword>
<dbReference type="InterPro" id="IPR019775">
    <property type="entry name" value="WD40_repeat_CS"/>
</dbReference>
<organism evidence="4 5">
    <name type="scientific">Sistotremastrum niveocremeum HHB9708</name>
    <dbReference type="NCBI Taxonomy" id="1314777"/>
    <lineage>
        <taxon>Eukaryota</taxon>
        <taxon>Fungi</taxon>
        <taxon>Dikarya</taxon>
        <taxon>Basidiomycota</taxon>
        <taxon>Agaricomycotina</taxon>
        <taxon>Agaricomycetes</taxon>
        <taxon>Sistotremastrales</taxon>
        <taxon>Sistotremastraceae</taxon>
        <taxon>Sertulicium</taxon>
        <taxon>Sertulicium niveocremeum</taxon>
    </lineage>
</organism>
<proteinExistence type="predicted"/>
<evidence type="ECO:0000313" key="4">
    <source>
        <dbReference type="EMBL" id="KZS87524.1"/>
    </source>
</evidence>
<dbReference type="InterPro" id="IPR011047">
    <property type="entry name" value="Quinoprotein_ADH-like_sf"/>
</dbReference>
<dbReference type="SUPFAM" id="SSF50998">
    <property type="entry name" value="Quinoprotein alcohol dehydrogenase-like"/>
    <property type="match status" value="1"/>
</dbReference>
<dbReference type="InterPro" id="IPR001680">
    <property type="entry name" value="WD40_rpt"/>
</dbReference>
<dbReference type="PROSITE" id="PS50294">
    <property type="entry name" value="WD_REPEATS_REGION"/>
    <property type="match status" value="2"/>
</dbReference>
<dbReference type="InterPro" id="IPR020472">
    <property type="entry name" value="WD40_PAC1"/>
</dbReference>
<reference evidence="4 5" key="1">
    <citation type="journal article" date="2016" name="Mol. Biol. Evol.">
        <title>Comparative Genomics of Early-Diverging Mushroom-Forming Fungi Provides Insights into the Origins of Lignocellulose Decay Capabilities.</title>
        <authorList>
            <person name="Nagy L.G."/>
            <person name="Riley R."/>
            <person name="Tritt A."/>
            <person name="Adam C."/>
            <person name="Daum C."/>
            <person name="Floudas D."/>
            <person name="Sun H."/>
            <person name="Yadav J.S."/>
            <person name="Pangilinan J."/>
            <person name="Larsson K.H."/>
            <person name="Matsuura K."/>
            <person name="Barry K."/>
            <person name="Labutti K."/>
            <person name="Kuo R."/>
            <person name="Ohm R.A."/>
            <person name="Bhattacharya S.S."/>
            <person name="Shirouzu T."/>
            <person name="Yoshinaga Y."/>
            <person name="Martin F.M."/>
            <person name="Grigoriev I.V."/>
            <person name="Hibbett D.S."/>
        </authorList>
    </citation>
    <scope>NUCLEOTIDE SEQUENCE [LARGE SCALE GENOMIC DNA]</scope>
    <source>
        <strain evidence="4 5">HHB9708</strain>
    </source>
</reference>
<dbReference type="InterPro" id="IPR015943">
    <property type="entry name" value="WD40/YVTN_repeat-like_dom_sf"/>
</dbReference>
<evidence type="ECO:0000256" key="2">
    <source>
        <dbReference type="ARBA" id="ARBA00022737"/>
    </source>
</evidence>
<dbReference type="GO" id="GO:0005634">
    <property type="term" value="C:nucleus"/>
    <property type="evidence" value="ECO:0007669"/>
    <property type="project" value="TreeGrafter"/>
</dbReference>
<sequence>MSLQFLNSHNSNIAQGPVWAASYTSASLQNSPNTPSSVFASTATGHLTQFDSTTGAKLRGLNQHTLAIVSLSTNRVGSRCLFNSLEGVTGIWEVPEGGGSNEIEAATEENVTRYESFKGKNQTGTSWSVSLHPSGETYASSGQSGNVHIHSAKTALSHSSQYDSSTPFGTPLSTLDSGRARFGMFVKHSPDGQRIAMSSESGTIYLFDLTSSTLLTTYSSHAMCVRSLAWSPDSQLLLSASDDKRLVLHDVRSTTSGKPGSAVAYLTGHSSWVLSNDISPDQRLVVSGSADKTVKFWDLAQRTCVSTAQDTGDVWSVAWKPTIPSPGQGAGSFISAGEDGLVKWWRSAGSA</sequence>
<dbReference type="PRINTS" id="PR00320">
    <property type="entry name" value="GPROTEINBRPT"/>
</dbReference>
<dbReference type="PANTHER" id="PTHR44090:SF1">
    <property type="entry name" value="SUPERKILLER COMPLEX PROTEIN 8"/>
    <property type="match status" value="1"/>
</dbReference>
<feature type="repeat" description="WD" evidence="3">
    <location>
        <begin position="218"/>
        <end position="253"/>
    </location>
</feature>
<dbReference type="PANTHER" id="PTHR44090">
    <property type="entry name" value="WD REPEAT-CONTAINING PROTEIN 61"/>
    <property type="match status" value="1"/>
</dbReference>
<dbReference type="InterPro" id="IPR051510">
    <property type="entry name" value="SKI8"/>
</dbReference>